<evidence type="ECO:0000313" key="2">
    <source>
        <dbReference type="EMBL" id="SDR76957.1"/>
    </source>
</evidence>
<name>A0A0R2ZM77_9PSED</name>
<dbReference type="RefSeq" id="WP_057007290.1">
    <property type="nucleotide sequence ID" value="NZ_JYLK01000003.1"/>
</dbReference>
<gene>
    <name evidence="2" type="ORF">SAMN04490205_0346</name>
    <name evidence="1" type="ORF">TU79_06895</name>
</gene>
<dbReference type="Proteomes" id="UP000183126">
    <property type="component" value="Chromosome I"/>
</dbReference>
<sequence>MRNLVALPDDPPYLDRYVAIRDKKHKTTRKNLTAVHALIEERYLAYAEAIDKSSLASIKSHAPALLVGDTLRACYDGATQPLKKLKQAIKDAQPKRLLKYCPMCGTTLPGTFDHYMPAVKFPEFSVHPLNLVPCCAKCNSTKDADWLSVAGRRQFLHTYTDPVPDLQFVNVTFQEILGFKGVGANFSLVRPIGVVDEFWNLISSHFQRLKLIERYDELGNDEVAEILQDCRIHLDSGGQDIRGFLRGRAKDRCDVYGRNHWIAVLMDSMARDVNLDKWVRVA</sequence>
<evidence type="ECO:0000313" key="4">
    <source>
        <dbReference type="Proteomes" id="UP000183126"/>
    </source>
</evidence>
<evidence type="ECO:0000313" key="1">
    <source>
        <dbReference type="EMBL" id="KRP61911.1"/>
    </source>
</evidence>
<dbReference type="OrthoDB" id="9816185at2"/>
<protein>
    <recommendedName>
        <fullName evidence="5">HNH endonuclease</fullName>
    </recommendedName>
</protein>
<accession>A0A0R2ZM77</accession>
<dbReference type="AlphaFoldDB" id="A0A0R2ZM77"/>
<dbReference type="PATRIC" id="fig|200450.4.peg.3370"/>
<dbReference type="EMBL" id="LT629760">
    <property type="protein sequence ID" value="SDR76957.1"/>
    <property type="molecule type" value="Genomic_DNA"/>
</dbReference>
<proteinExistence type="predicted"/>
<dbReference type="EMBL" id="JYLK01000003">
    <property type="protein sequence ID" value="KRP61911.1"/>
    <property type="molecule type" value="Genomic_DNA"/>
</dbReference>
<evidence type="ECO:0008006" key="5">
    <source>
        <dbReference type="Google" id="ProtNLM"/>
    </source>
</evidence>
<reference evidence="1 3" key="1">
    <citation type="submission" date="2015-02" db="EMBL/GenBank/DDBJ databases">
        <title>Two Pseudomonas sp. nov. isolated from raw milk.</title>
        <authorList>
            <person name="Wenning M."/>
            <person name="von Neubeck M."/>
            <person name="Huptas C."/>
            <person name="Scherer S."/>
        </authorList>
    </citation>
    <scope>NUCLEOTIDE SEQUENCE [LARGE SCALE GENOMIC DNA]</scope>
    <source>
        <strain evidence="1 3">DSM 14937</strain>
    </source>
</reference>
<dbReference type="Proteomes" id="UP000052019">
    <property type="component" value="Unassembled WGS sequence"/>
</dbReference>
<organism evidence="1 3">
    <name type="scientific">Pseudomonas trivialis</name>
    <dbReference type="NCBI Taxonomy" id="200450"/>
    <lineage>
        <taxon>Bacteria</taxon>
        <taxon>Pseudomonadati</taxon>
        <taxon>Pseudomonadota</taxon>
        <taxon>Gammaproteobacteria</taxon>
        <taxon>Pseudomonadales</taxon>
        <taxon>Pseudomonadaceae</taxon>
        <taxon>Pseudomonas</taxon>
    </lineage>
</organism>
<reference evidence="2 4" key="2">
    <citation type="submission" date="2016-10" db="EMBL/GenBank/DDBJ databases">
        <authorList>
            <person name="Varghese N."/>
            <person name="Submissions S."/>
        </authorList>
    </citation>
    <scope>NUCLEOTIDE SEQUENCE [LARGE SCALE GENOMIC DNA]</scope>
    <source>
        <strain evidence="2 4">BS3111</strain>
    </source>
</reference>
<evidence type="ECO:0000313" key="3">
    <source>
        <dbReference type="Proteomes" id="UP000052019"/>
    </source>
</evidence>
<keyword evidence="4" id="KW-1185">Reference proteome</keyword>
<dbReference type="Gene3D" id="1.10.30.50">
    <property type="match status" value="1"/>
</dbReference>